<dbReference type="Proteomes" id="UP000002059">
    <property type="component" value="Partially assembled WGS sequence"/>
</dbReference>
<feature type="compositionally biased region" description="Low complexity" evidence="1">
    <location>
        <begin position="83"/>
        <end position="106"/>
    </location>
</feature>
<dbReference type="Pfam" id="PF23151">
    <property type="entry name" value="NuiA_2"/>
    <property type="match status" value="1"/>
</dbReference>
<proteinExistence type="predicted"/>
<reference evidence="2 3" key="1">
    <citation type="journal article" date="2011" name="PLoS Genet.">
        <title>Comparative genomic analysis of human fungal pathogens causing paracoccidioidomycosis.</title>
        <authorList>
            <person name="Desjardins C.A."/>
            <person name="Champion M.D."/>
            <person name="Holder J.W."/>
            <person name="Muszewska A."/>
            <person name="Goldberg J."/>
            <person name="Bailao A.M."/>
            <person name="Brigido M.M."/>
            <person name="Ferreira M.E."/>
            <person name="Garcia A.M."/>
            <person name="Grynberg M."/>
            <person name="Gujja S."/>
            <person name="Heiman D.I."/>
            <person name="Henn M.R."/>
            <person name="Kodira C.D."/>
            <person name="Leon-Narvaez H."/>
            <person name="Longo L.V."/>
            <person name="Ma L.J."/>
            <person name="Malavazi I."/>
            <person name="Matsuo A.L."/>
            <person name="Morais F.V."/>
            <person name="Pereira M."/>
            <person name="Rodriguez-Brito S."/>
            <person name="Sakthikumar S."/>
            <person name="Salem-Izacc S.M."/>
            <person name="Sykes S.M."/>
            <person name="Teixeira M.M."/>
            <person name="Vallejo M.C."/>
            <person name="Walter M.E."/>
            <person name="Yandava C."/>
            <person name="Young S."/>
            <person name="Zeng Q."/>
            <person name="Zucker J."/>
            <person name="Felipe M.S."/>
            <person name="Goldman G.H."/>
            <person name="Haas B.J."/>
            <person name="McEwen J.G."/>
            <person name="Nino-Vega G."/>
            <person name="Puccia R."/>
            <person name="San-Blas G."/>
            <person name="Soares C.M."/>
            <person name="Birren B.W."/>
            <person name="Cuomo C.A."/>
        </authorList>
    </citation>
    <scope>NUCLEOTIDE SEQUENCE [LARGE SCALE GENOMIC DNA]</scope>
    <source>
        <strain evidence="3">ATCC MYA-826 / Pb01</strain>
    </source>
</reference>
<feature type="region of interest" description="Disordered" evidence="1">
    <location>
        <begin position="76"/>
        <end position="143"/>
    </location>
</feature>
<dbReference type="RefSeq" id="XP_002797551.1">
    <property type="nucleotide sequence ID" value="XM_002797505.2"/>
</dbReference>
<dbReference type="OrthoDB" id="5366485at2759"/>
<dbReference type="KEGG" id="pbl:PAAG_00090"/>
<dbReference type="AlphaFoldDB" id="C1GNJ5"/>
<accession>C1GNJ5</accession>
<dbReference type="GeneID" id="9101037"/>
<dbReference type="OMA" id="DVKVYRV"/>
<evidence type="ECO:0000313" key="2">
    <source>
        <dbReference type="EMBL" id="EEH35767.1"/>
    </source>
</evidence>
<feature type="compositionally biased region" description="Basic residues" evidence="1">
    <location>
        <begin position="16"/>
        <end position="28"/>
    </location>
</feature>
<dbReference type="EMBL" id="KN293992">
    <property type="protein sequence ID" value="EEH35767.1"/>
    <property type="molecule type" value="Genomic_DNA"/>
</dbReference>
<organism evidence="2 3">
    <name type="scientific">Paracoccidioides lutzii (strain ATCC MYA-826 / Pb01)</name>
    <name type="common">Paracoccidioides brasiliensis</name>
    <dbReference type="NCBI Taxonomy" id="502779"/>
    <lineage>
        <taxon>Eukaryota</taxon>
        <taxon>Fungi</taxon>
        <taxon>Dikarya</taxon>
        <taxon>Ascomycota</taxon>
        <taxon>Pezizomycotina</taxon>
        <taxon>Eurotiomycetes</taxon>
        <taxon>Eurotiomycetidae</taxon>
        <taxon>Onygenales</taxon>
        <taxon>Ajellomycetaceae</taxon>
        <taxon>Paracoccidioides</taxon>
    </lineage>
</organism>
<dbReference type="PANTHER" id="PTHR42093">
    <property type="match status" value="1"/>
</dbReference>
<dbReference type="InterPro" id="IPR056539">
    <property type="entry name" value="NuiA-like"/>
</dbReference>
<evidence type="ECO:0000313" key="3">
    <source>
        <dbReference type="Proteomes" id="UP000002059"/>
    </source>
</evidence>
<evidence type="ECO:0000256" key="1">
    <source>
        <dbReference type="SAM" id="MobiDB-lite"/>
    </source>
</evidence>
<dbReference type="HOGENOM" id="CLU_997828_0_0_1"/>
<gene>
    <name evidence="2" type="ORF">PAAG_00090</name>
</gene>
<keyword evidence="3" id="KW-1185">Reference proteome</keyword>
<name>C1GNJ5_PARBA</name>
<dbReference type="eggNOG" id="ENOG502SBFH">
    <property type="taxonomic scope" value="Eukaryota"/>
</dbReference>
<sequence length="279" mass="30745">MWNQRLSRSSNIRSHSFYHRHHTTKTRPKQFPALPPPSSSSLLSVKPVTTTTTNTTHVIGPRHKIPFSTSPYHHYCKHINNQSSPTKSTFTSASPSSPPSTTNMSSDDAYTAFLDKANEDPSKGITSSKKQEHIQTTTVSSSQRIPTVLSDVDMYYISDTDEAFEGVALDWSGAAEGRWPTPDQFKSLILPNLSTEAARDVQITILTPASFDPKNQYADVLHAVRTAVAGGNPRDAEAAEVKVYQVQMDETRAEYWVLALERGNGKGRIVGLKAKAVES</sequence>
<dbReference type="VEuPathDB" id="FungiDB:PAAG_00090"/>
<feature type="region of interest" description="Disordered" evidence="1">
    <location>
        <begin position="1"/>
        <end position="62"/>
    </location>
</feature>
<protein>
    <submittedName>
        <fullName evidence="2">Uncharacterized protein</fullName>
    </submittedName>
</protein>
<feature type="compositionally biased region" description="Low complexity" evidence="1">
    <location>
        <begin position="39"/>
        <end position="58"/>
    </location>
</feature>
<dbReference type="PANTHER" id="PTHR42093:SF1">
    <property type="match status" value="1"/>
</dbReference>
<dbReference type="STRING" id="502779.C1GNJ5"/>
<feature type="compositionally biased region" description="Polar residues" evidence="1">
    <location>
        <begin position="124"/>
        <end position="143"/>
    </location>
</feature>
<feature type="compositionally biased region" description="Polar residues" evidence="1">
    <location>
        <begin position="1"/>
        <end position="14"/>
    </location>
</feature>